<dbReference type="KEGG" id="nre:BES08_20370"/>
<dbReference type="eggNOG" id="COG4771">
    <property type="taxonomic scope" value="Bacteria"/>
</dbReference>
<dbReference type="AlphaFoldDB" id="A0A031JPP8"/>
<evidence type="ECO:0000256" key="1">
    <source>
        <dbReference type="ARBA" id="ARBA00004571"/>
    </source>
</evidence>
<dbReference type="PANTHER" id="PTHR32552:SF81">
    <property type="entry name" value="TONB-DEPENDENT OUTER MEMBRANE RECEPTOR"/>
    <property type="match status" value="1"/>
</dbReference>
<evidence type="ECO:0000256" key="5">
    <source>
        <dbReference type="ARBA" id="ARBA00022692"/>
    </source>
</evidence>
<dbReference type="InterPro" id="IPR039426">
    <property type="entry name" value="TonB-dep_rcpt-like"/>
</dbReference>
<evidence type="ECO:0000256" key="14">
    <source>
        <dbReference type="SAM" id="SignalP"/>
    </source>
</evidence>
<proteinExistence type="inferred from homology"/>
<feature type="signal peptide" evidence="14">
    <location>
        <begin position="1"/>
        <end position="26"/>
    </location>
</feature>
<keyword evidence="2 11" id="KW-0813">Transport</keyword>
<dbReference type="GO" id="GO:0009279">
    <property type="term" value="C:cell outer membrane"/>
    <property type="evidence" value="ECO:0007669"/>
    <property type="project" value="UniProtKB-SubCell"/>
</dbReference>
<dbReference type="EMBL" id="JFYZ01000022">
    <property type="protein sequence ID" value="EZP79756.1"/>
    <property type="molecule type" value="Genomic_DNA"/>
</dbReference>
<dbReference type="RefSeq" id="WP_036527806.1">
    <property type="nucleotide sequence ID" value="NZ_CP017076.1"/>
</dbReference>
<gene>
    <name evidence="17" type="ORF">BES08_20370</name>
    <name evidence="18" type="ORF">BV97_03779</name>
</gene>
<evidence type="ECO:0000256" key="8">
    <source>
        <dbReference type="ARBA" id="ARBA00023077"/>
    </source>
</evidence>
<feature type="domain" description="TonB-dependent receptor-like beta-barrel" evidence="15">
    <location>
        <begin position="269"/>
        <end position="697"/>
    </location>
</feature>
<dbReference type="Proteomes" id="UP000024329">
    <property type="component" value="Unassembled WGS sequence"/>
</dbReference>
<protein>
    <submittedName>
        <fullName evidence="18">TonB-dependent receptor</fullName>
    </submittedName>
</protein>
<feature type="domain" description="TonB-dependent receptor plug" evidence="16">
    <location>
        <begin position="54"/>
        <end position="158"/>
    </location>
</feature>
<keyword evidence="14" id="KW-0732">Signal</keyword>
<accession>A0A031JPP8</accession>
<evidence type="ECO:0000313" key="20">
    <source>
        <dbReference type="Proteomes" id="UP000094626"/>
    </source>
</evidence>
<dbReference type="EMBL" id="CP017076">
    <property type="protein sequence ID" value="AOR79227.1"/>
    <property type="molecule type" value="Genomic_DNA"/>
</dbReference>
<organism evidence="18 19">
    <name type="scientific">Novosphingobium resinovorum</name>
    <dbReference type="NCBI Taxonomy" id="158500"/>
    <lineage>
        <taxon>Bacteria</taxon>
        <taxon>Pseudomonadati</taxon>
        <taxon>Pseudomonadota</taxon>
        <taxon>Alphaproteobacteria</taxon>
        <taxon>Sphingomonadales</taxon>
        <taxon>Sphingomonadaceae</taxon>
        <taxon>Novosphingobium</taxon>
    </lineage>
</organism>
<dbReference type="Gene3D" id="2.40.170.20">
    <property type="entry name" value="TonB-dependent receptor, beta-barrel domain"/>
    <property type="match status" value="1"/>
</dbReference>
<keyword evidence="8 12" id="KW-0798">TonB box</keyword>
<evidence type="ECO:0000259" key="15">
    <source>
        <dbReference type="Pfam" id="PF00593"/>
    </source>
</evidence>
<evidence type="ECO:0000256" key="10">
    <source>
        <dbReference type="ARBA" id="ARBA00023237"/>
    </source>
</evidence>
<feature type="chain" id="PRO_5014496830" evidence="14">
    <location>
        <begin position="27"/>
        <end position="731"/>
    </location>
</feature>
<dbReference type="Pfam" id="PF07715">
    <property type="entry name" value="Plug"/>
    <property type="match status" value="1"/>
</dbReference>
<keyword evidence="6" id="KW-0408">Iron</keyword>
<reference evidence="20" key="3">
    <citation type="journal article" date="2017" name="J. Biotechnol.">
        <title>Complete genome sequence of Novosphingobium resinovorum SA1, a versatile xenobiotic-degrading bacterium capable of utilizing sulfanilic acid.</title>
        <authorList>
            <person name="Hegedus B."/>
            <person name="Kos P.B."/>
            <person name="Balint B."/>
            <person name="Maroti G."/>
            <person name="Gan H.M."/>
            <person name="Perei K."/>
            <person name="Rakhely G."/>
        </authorList>
    </citation>
    <scope>NUCLEOTIDE SEQUENCE [LARGE SCALE GENOMIC DNA]</scope>
    <source>
        <strain evidence="20">SA1</strain>
    </source>
</reference>
<keyword evidence="18" id="KW-0675">Receptor</keyword>
<evidence type="ECO:0000256" key="6">
    <source>
        <dbReference type="ARBA" id="ARBA00023004"/>
    </source>
</evidence>
<dbReference type="PROSITE" id="PS52016">
    <property type="entry name" value="TONB_DEPENDENT_REC_3"/>
    <property type="match status" value="1"/>
</dbReference>
<evidence type="ECO:0000256" key="4">
    <source>
        <dbReference type="ARBA" id="ARBA00022496"/>
    </source>
</evidence>
<evidence type="ECO:0000256" key="12">
    <source>
        <dbReference type="RuleBase" id="RU003357"/>
    </source>
</evidence>
<keyword evidence="9 11" id="KW-0472">Membrane</keyword>
<geneLocation type="plasmid" evidence="17 20">
    <name>pSA1</name>
</geneLocation>
<reference evidence="17" key="2">
    <citation type="submission" date="2016-08" db="EMBL/GenBank/DDBJ databases">
        <authorList>
            <person name="Seilhamer J.J."/>
        </authorList>
    </citation>
    <scope>NUCLEOTIDE SEQUENCE [LARGE SCALE GENOMIC DNA]</scope>
    <source>
        <strain evidence="17">SA1</strain>
        <plasmid evidence="17">pSA1</plasmid>
    </source>
</reference>
<evidence type="ECO:0000256" key="11">
    <source>
        <dbReference type="PROSITE-ProRule" id="PRU01360"/>
    </source>
</evidence>
<evidence type="ECO:0000313" key="17">
    <source>
        <dbReference type="EMBL" id="AOR79227.1"/>
    </source>
</evidence>
<dbReference type="PATRIC" id="fig|158500.4.peg.3849"/>
<comment type="subcellular location">
    <subcellularLocation>
        <location evidence="1 11">Cell outer membrane</location>
        <topology evidence="1 11">Multi-pass membrane protein</topology>
    </subcellularLocation>
</comment>
<comment type="similarity">
    <text evidence="11 12">Belongs to the TonB-dependent receptor family.</text>
</comment>
<keyword evidence="20" id="KW-1185">Reference proteome</keyword>
<keyword evidence="5 11" id="KW-0812">Transmembrane</keyword>
<keyword evidence="4" id="KW-0410">Iron transport</keyword>
<sequence>MNRSRNFLLAASTCALALMGSQAASAQSAEASADTGTGLGDIVVTAEKRPTLLQKTPLAISVIDAEAIKANGVGNLQDLAGVAPGFNFSNNGAQTILTVRGVSSRDTSEIGDPAVALSIDGIYFQRALGLNATMFDVERIEVLRGPQGTLLGRNSTGGSINIVSAKPVDHFEANVSGEIGNYDTFITQGMVNLPVTDTLQVRAAFQTRDHSGYRNNPVGRDGDDERSKAARLSVLFKPTDRLTIDLIGEYSHLGGVGPVRQGITPVTGADGEPDITVKPPIPGDGKSWSQTDGAYVKGDTYFLRWNADYDLDFATVTYLGGYRNLDYTRNALDEPVYGSNRQNMTFFQHEKPVTWNHEVRLTSQLDGPFRFQVGGFYFREKNSVDAQFRDYPGKNAVIGDYVLLARYYYPDTVTTSRAVFGQAAYKLTDQLEVEGGIRYTHDKKHRSGSYTSTDGDAYLETGAINYESGDQYGRSSDKVTTYHAGLNYQFTPQNMAYFKFDTGFKSGGFTDNSAYGPEKITSYEIGLKNRFFGGTLQVNVDAFWYDYKDQQVSQFIIRDDGFSSIDVYNAGKSRYKGVEADVTWLATPADHFDAYVAYVHAEYTDFAVADGDGNLQLAGNVPPQAPRWSANFGYSHDFDLGFGTLTARAQTHIESKSYFSFYNWDSEKQSGYTKSDLMLTYKPADKAWSVEAYVRNLEDKLILTGTGPASTQIAYQYAAPRTYGIRASFDF</sequence>
<evidence type="ECO:0000256" key="7">
    <source>
        <dbReference type="ARBA" id="ARBA00023065"/>
    </source>
</evidence>
<keyword evidence="17" id="KW-0614">Plasmid</keyword>
<dbReference type="Pfam" id="PF00593">
    <property type="entry name" value="TonB_dep_Rec_b-barrel"/>
    <property type="match status" value="1"/>
</dbReference>
<dbReference type="InterPro" id="IPR000531">
    <property type="entry name" value="Beta-barrel_TonB"/>
</dbReference>
<keyword evidence="7" id="KW-0406">Ion transport</keyword>
<evidence type="ECO:0000256" key="9">
    <source>
        <dbReference type="ARBA" id="ARBA00023136"/>
    </source>
</evidence>
<evidence type="ECO:0000313" key="18">
    <source>
        <dbReference type="EMBL" id="EZP79756.1"/>
    </source>
</evidence>
<keyword evidence="10 11" id="KW-0998">Cell outer membrane</keyword>
<dbReference type="InterPro" id="IPR012910">
    <property type="entry name" value="Plug_dom"/>
</dbReference>
<keyword evidence="3 11" id="KW-1134">Transmembrane beta strand</keyword>
<dbReference type="PANTHER" id="PTHR32552">
    <property type="entry name" value="FERRICHROME IRON RECEPTOR-RELATED"/>
    <property type="match status" value="1"/>
</dbReference>
<evidence type="ECO:0000259" key="16">
    <source>
        <dbReference type="Pfam" id="PF07715"/>
    </source>
</evidence>
<evidence type="ECO:0000313" key="19">
    <source>
        <dbReference type="Proteomes" id="UP000024329"/>
    </source>
</evidence>
<evidence type="ECO:0000256" key="13">
    <source>
        <dbReference type="SAM" id="MobiDB-lite"/>
    </source>
</evidence>
<evidence type="ECO:0000256" key="2">
    <source>
        <dbReference type="ARBA" id="ARBA00022448"/>
    </source>
</evidence>
<feature type="region of interest" description="Disordered" evidence="13">
    <location>
        <begin position="266"/>
        <end position="289"/>
    </location>
</feature>
<name>A0A031JPP8_9SPHN</name>
<evidence type="ECO:0000256" key="3">
    <source>
        <dbReference type="ARBA" id="ARBA00022452"/>
    </source>
</evidence>
<dbReference type="SUPFAM" id="SSF56935">
    <property type="entry name" value="Porins"/>
    <property type="match status" value="1"/>
</dbReference>
<dbReference type="GO" id="GO:0006826">
    <property type="term" value="P:iron ion transport"/>
    <property type="evidence" value="ECO:0007669"/>
    <property type="project" value="UniProtKB-KW"/>
</dbReference>
<dbReference type="Proteomes" id="UP000094626">
    <property type="component" value="Plasmid pSA1"/>
</dbReference>
<reference evidence="18 19" key="1">
    <citation type="submission" date="2014-03" db="EMBL/GenBank/DDBJ databases">
        <title>Whole genome sequence of Novosphingobium resinovorum KF1.</title>
        <authorList>
            <person name="Gan H.M."/>
            <person name="Gan H.Y."/>
            <person name="Chew T.H."/>
            <person name="Savka M.A."/>
        </authorList>
    </citation>
    <scope>NUCLEOTIDE SEQUENCE [LARGE SCALE GENOMIC DNA]</scope>
    <source>
        <strain evidence="18 19">KF1</strain>
    </source>
</reference>
<dbReference type="CDD" id="cd01347">
    <property type="entry name" value="ligand_gated_channel"/>
    <property type="match status" value="1"/>
</dbReference>
<dbReference type="InterPro" id="IPR036942">
    <property type="entry name" value="Beta-barrel_TonB_sf"/>
</dbReference>